<reference evidence="7" key="1">
    <citation type="submission" date="2017-08" db="EMBL/GenBank/DDBJ databases">
        <title>A dynamic microbial community with high functional redundancy inhabits the cold, oxic subseafloor aquifer.</title>
        <authorList>
            <person name="Tully B.J."/>
            <person name="Wheat C.G."/>
            <person name="Glazer B.T."/>
            <person name="Huber J.A."/>
        </authorList>
    </citation>
    <scope>NUCLEOTIDE SEQUENCE [LARGE SCALE GENOMIC DNA]</scope>
</reference>
<evidence type="ECO:0000256" key="4">
    <source>
        <dbReference type="SAM" id="Phobius"/>
    </source>
</evidence>
<keyword evidence="2" id="KW-0238">DNA-binding</keyword>
<feature type="transmembrane region" description="Helical" evidence="4">
    <location>
        <begin position="12"/>
        <end position="33"/>
    </location>
</feature>
<dbReference type="InterPro" id="IPR036388">
    <property type="entry name" value="WH-like_DNA-bd_sf"/>
</dbReference>
<evidence type="ECO:0000256" key="2">
    <source>
        <dbReference type="ARBA" id="ARBA00023125"/>
    </source>
</evidence>
<keyword evidence="4" id="KW-1133">Transmembrane helix</keyword>
<evidence type="ECO:0000256" key="3">
    <source>
        <dbReference type="ARBA" id="ARBA00023163"/>
    </source>
</evidence>
<gene>
    <name evidence="6" type="ORF">COC19_07455</name>
</gene>
<dbReference type="AlphaFoldDB" id="A0A2A4MGX0"/>
<dbReference type="PROSITE" id="PS50043">
    <property type="entry name" value="HTH_LUXR_2"/>
    <property type="match status" value="1"/>
</dbReference>
<comment type="caution">
    <text evidence="6">The sequence shown here is derived from an EMBL/GenBank/DDBJ whole genome shotgun (WGS) entry which is preliminary data.</text>
</comment>
<dbReference type="SMART" id="SM00421">
    <property type="entry name" value="HTH_LUXR"/>
    <property type="match status" value="1"/>
</dbReference>
<dbReference type="InterPro" id="IPR016032">
    <property type="entry name" value="Sig_transdc_resp-reg_C-effctor"/>
</dbReference>
<organism evidence="6 7">
    <name type="scientific">SAR86 cluster bacterium</name>
    <dbReference type="NCBI Taxonomy" id="2030880"/>
    <lineage>
        <taxon>Bacteria</taxon>
        <taxon>Pseudomonadati</taxon>
        <taxon>Pseudomonadota</taxon>
        <taxon>Gammaproteobacteria</taxon>
        <taxon>SAR86 cluster</taxon>
    </lineage>
</organism>
<dbReference type="Gene3D" id="1.10.10.10">
    <property type="entry name" value="Winged helix-like DNA-binding domain superfamily/Winged helix DNA-binding domain"/>
    <property type="match status" value="1"/>
</dbReference>
<dbReference type="PANTHER" id="PTHR44688:SF16">
    <property type="entry name" value="DNA-BINDING TRANSCRIPTIONAL ACTIVATOR DEVR_DOSR"/>
    <property type="match status" value="1"/>
</dbReference>
<dbReference type="CDD" id="cd06170">
    <property type="entry name" value="LuxR_C_like"/>
    <property type="match status" value="1"/>
</dbReference>
<sequence>MLAWLDLPTALLLLSLTFCTSLTVGGLLLLFRASKDRRPNNFQSLQYFLICMYVFGYYGLWSQLILARYLPLETAQNVSGVVAVLATPFLLIGEVMLLGWAISQLKQPPRWLFMASLAFIIGLASVCYSLIPAQPHASVTAMARPLVSLMTVFITALVAVILITPFSNNLNQPRARGFLALIALSGVIHLSQFSQLADMAYFETLFAFAFFFSNTAAVLVYIYSADFKPTDSAKRSASPSAFFSAHQISPREIDIVKAIAAGKTNQQIADQLHISLQTVKDHCSRIYQKVQVRNHTQLANLFRDSLR</sequence>
<feature type="transmembrane region" description="Helical" evidence="4">
    <location>
        <begin position="143"/>
        <end position="163"/>
    </location>
</feature>
<keyword evidence="4" id="KW-0472">Membrane</keyword>
<dbReference type="SUPFAM" id="SSF46894">
    <property type="entry name" value="C-terminal effector domain of the bipartite response regulators"/>
    <property type="match status" value="1"/>
</dbReference>
<feature type="transmembrane region" description="Helical" evidence="4">
    <location>
        <begin position="45"/>
        <end position="66"/>
    </location>
</feature>
<keyword evidence="4" id="KW-0812">Transmembrane</keyword>
<dbReference type="GO" id="GO:0006355">
    <property type="term" value="P:regulation of DNA-templated transcription"/>
    <property type="evidence" value="ECO:0007669"/>
    <property type="project" value="InterPro"/>
</dbReference>
<evidence type="ECO:0000313" key="6">
    <source>
        <dbReference type="EMBL" id="PCH59173.1"/>
    </source>
</evidence>
<feature type="transmembrane region" description="Helical" evidence="4">
    <location>
        <begin position="175"/>
        <end position="193"/>
    </location>
</feature>
<dbReference type="Pfam" id="PF00196">
    <property type="entry name" value="GerE"/>
    <property type="match status" value="1"/>
</dbReference>
<protein>
    <recommendedName>
        <fullName evidence="5">HTH luxR-type domain-containing protein</fullName>
    </recommendedName>
</protein>
<feature type="transmembrane region" description="Helical" evidence="4">
    <location>
        <begin position="111"/>
        <end position="131"/>
    </location>
</feature>
<name>A0A2A4MGX0_9GAMM</name>
<evidence type="ECO:0000259" key="5">
    <source>
        <dbReference type="PROSITE" id="PS50043"/>
    </source>
</evidence>
<accession>A0A2A4MGX0</accession>
<dbReference type="EMBL" id="NVQR01000130">
    <property type="protein sequence ID" value="PCH59173.1"/>
    <property type="molecule type" value="Genomic_DNA"/>
</dbReference>
<feature type="transmembrane region" description="Helical" evidence="4">
    <location>
        <begin position="78"/>
        <end position="99"/>
    </location>
</feature>
<dbReference type="PANTHER" id="PTHR44688">
    <property type="entry name" value="DNA-BINDING TRANSCRIPTIONAL ACTIVATOR DEVR_DOSR"/>
    <property type="match status" value="1"/>
</dbReference>
<evidence type="ECO:0000313" key="7">
    <source>
        <dbReference type="Proteomes" id="UP000218172"/>
    </source>
</evidence>
<feature type="transmembrane region" description="Helical" evidence="4">
    <location>
        <begin position="205"/>
        <end position="225"/>
    </location>
</feature>
<keyword evidence="1" id="KW-0805">Transcription regulation</keyword>
<feature type="domain" description="HTH luxR-type" evidence="5">
    <location>
        <begin position="241"/>
        <end position="306"/>
    </location>
</feature>
<dbReference type="GO" id="GO:0003677">
    <property type="term" value="F:DNA binding"/>
    <property type="evidence" value="ECO:0007669"/>
    <property type="project" value="UniProtKB-KW"/>
</dbReference>
<dbReference type="PRINTS" id="PR00038">
    <property type="entry name" value="HTHLUXR"/>
</dbReference>
<evidence type="ECO:0000256" key="1">
    <source>
        <dbReference type="ARBA" id="ARBA00023015"/>
    </source>
</evidence>
<dbReference type="PROSITE" id="PS00622">
    <property type="entry name" value="HTH_LUXR_1"/>
    <property type="match status" value="1"/>
</dbReference>
<dbReference type="Proteomes" id="UP000218172">
    <property type="component" value="Unassembled WGS sequence"/>
</dbReference>
<proteinExistence type="predicted"/>
<dbReference type="InterPro" id="IPR000792">
    <property type="entry name" value="Tscrpt_reg_LuxR_C"/>
</dbReference>
<keyword evidence="3" id="KW-0804">Transcription</keyword>